<dbReference type="Pfam" id="PF02163">
    <property type="entry name" value="Peptidase_M50"/>
    <property type="match status" value="1"/>
</dbReference>
<keyword evidence="4" id="KW-0645">Protease</keyword>
<evidence type="ECO:0000256" key="7">
    <source>
        <dbReference type="ARBA" id="ARBA00022833"/>
    </source>
</evidence>
<dbReference type="SMART" id="SM00228">
    <property type="entry name" value="PDZ"/>
    <property type="match status" value="1"/>
</dbReference>
<name>A0ABX2DNL7_9BACL</name>
<comment type="similarity">
    <text evidence="3 11">Belongs to the peptidase M50B family.</text>
</comment>
<reference evidence="14 15" key="1">
    <citation type="submission" date="2020-05" db="EMBL/GenBank/DDBJ databases">
        <title>Paenibacillus glebae, sp. nov., Paenibacillus humi sp. nov., Paenibacillus pedi sp. nov., Paenibacillus terrestris sp. nov. and Paenibacillus terricola sp. nov., isolated from a forest top soil sample.</title>
        <authorList>
            <person name="Qi S."/>
            <person name="Carlier A."/>
            <person name="Cnockaert M."/>
            <person name="Vandamme P."/>
        </authorList>
    </citation>
    <scope>NUCLEOTIDE SEQUENCE [LARGE SCALE GENOMIC DNA]</scope>
    <source>
        <strain evidence="14 15">LMG 29502</strain>
    </source>
</reference>
<keyword evidence="10 11" id="KW-0472">Membrane</keyword>
<dbReference type="InterPro" id="IPR001478">
    <property type="entry name" value="PDZ"/>
</dbReference>
<evidence type="ECO:0000256" key="12">
    <source>
        <dbReference type="SAM" id="MobiDB-lite"/>
    </source>
</evidence>
<keyword evidence="7 11" id="KW-0862">Zinc</keyword>
<evidence type="ECO:0000256" key="1">
    <source>
        <dbReference type="ARBA" id="ARBA00001947"/>
    </source>
</evidence>
<evidence type="ECO:0000256" key="2">
    <source>
        <dbReference type="ARBA" id="ARBA00004141"/>
    </source>
</evidence>
<comment type="subcellular location">
    <subcellularLocation>
        <location evidence="2">Membrane</location>
        <topology evidence="2">Multi-pass membrane protein</topology>
    </subcellularLocation>
</comment>
<protein>
    <recommendedName>
        <fullName evidence="11">Zinc metalloprotease</fullName>
        <ecNumber evidence="11">3.4.24.-</ecNumber>
    </recommendedName>
</protein>
<keyword evidence="8 11" id="KW-1133">Transmembrane helix</keyword>
<dbReference type="InterPro" id="IPR004387">
    <property type="entry name" value="Pept_M50_Zn"/>
</dbReference>
<dbReference type="PANTHER" id="PTHR42837">
    <property type="entry name" value="REGULATOR OF SIGMA-E PROTEASE RSEP"/>
    <property type="match status" value="1"/>
</dbReference>
<dbReference type="InterPro" id="IPR008915">
    <property type="entry name" value="Peptidase_M50"/>
</dbReference>
<evidence type="ECO:0000313" key="15">
    <source>
        <dbReference type="Proteomes" id="UP000711047"/>
    </source>
</evidence>
<accession>A0ABX2DNL7</accession>
<feature type="domain" description="PDZ" evidence="13">
    <location>
        <begin position="196"/>
        <end position="235"/>
    </location>
</feature>
<evidence type="ECO:0000256" key="3">
    <source>
        <dbReference type="ARBA" id="ARBA00007931"/>
    </source>
</evidence>
<keyword evidence="5 11" id="KW-0812">Transmembrane</keyword>
<dbReference type="Proteomes" id="UP000711047">
    <property type="component" value="Unassembled WGS sequence"/>
</dbReference>
<dbReference type="CDD" id="cd06163">
    <property type="entry name" value="S2P-M50_PDZ_RseP-like"/>
    <property type="match status" value="1"/>
</dbReference>
<keyword evidence="9 11" id="KW-0482">Metalloprotease</keyword>
<feature type="transmembrane region" description="Helical" evidence="11">
    <location>
        <begin position="396"/>
        <end position="415"/>
    </location>
</feature>
<dbReference type="RefSeq" id="WP_173133276.1">
    <property type="nucleotide sequence ID" value="NZ_CP073365.1"/>
</dbReference>
<keyword evidence="6 11" id="KW-0378">Hydrolase</keyword>
<organism evidence="14 15">
    <name type="scientific">Paenibacillus tritici</name>
    <dbReference type="NCBI Taxonomy" id="1873425"/>
    <lineage>
        <taxon>Bacteria</taxon>
        <taxon>Bacillati</taxon>
        <taxon>Bacillota</taxon>
        <taxon>Bacilli</taxon>
        <taxon>Bacillales</taxon>
        <taxon>Paenibacillaceae</taxon>
        <taxon>Paenibacillus</taxon>
    </lineage>
</organism>
<feature type="region of interest" description="Disordered" evidence="12">
    <location>
        <begin position="279"/>
        <end position="301"/>
    </location>
</feature>
<evidence type="ECO:0000256" key="8">
    <source>
        <dbReference type="ARBA" id="ARBA00022989"/>
    </source>
</evidence>
<feature type="transmembrane region" description="Helical" evidence="11">
    <location>
        <begin position="170"/>
        <end position="192"/>
    </location>
</feature>
<dbReference type="Gene3D" id="2.30.42.10">
    <property type="match status" value="1"/>
</dbReference>
<comment type="caution">
    <text evidence="14">The sequence shown here is derived from an EMBL/GenBank/DDBJ whole genome shotgun (WGS) entry which is preliminary data.</text>
</comment>
<dbReference type="EC" id="3.4.24.-" evidence="11"/>
<evidence type="ECO:0000256" key="6">
    <source>
        <dbReference type="ARBA" id="ARBA00022801"/>
    </source>
</evidence>
<comment type="cofactor">
    <cofactor evidence="1 11">
        <name>Zn(2+)</name>
        <dbReference type="ChEBI" id="CHEBI:29105"/>
    </cofactor>
</comment>
<dbReference type="SUPFAM" id="SSF50156">
    <property type="entry name" value="PDZ domain-like"/>
    <property type="match status" value="1"/>
</dbReference>
<dbReference type="NCBIfam" id="TIGR00054">
    <property type="entry name" value="RIP metalloprotease RseP"/>
    <property type="match status" value="1"/>
</dbReference>
<dbReference type="PROSITE" id="PS50106">
    <property type="entry name" value="PDZ"/>
    <property type="match status" value="1"/>
</dbReference>
<sequence>MEMVRVVFLTVFMFFVLVTVHEWGHYYFAKRAGILVREFAIGFGPKLFSYKRGETQFTLRLLPFGGYARMAGEDPEMVEIGPGQTIAVRLGQDNKVKNIYLDSLDTRRNVIRGEAQFTDLENELKIRLDVDGEVTTYDVNPQAMMIKGTQQTQIAPKDRQFGSKTVGQRAIAILAGPVMNFILAFVLFALHLQMAGIPVENPTYVKIGEVSEGMPAQEAGLQKGDIVVSVNGQAIGGDYQKMIKLTSASKGKEMNWTLQRGSETLNVAMIPRGMEGEEGGKVGITPDLPTRKAGPGETITKSGTAMVDTTKLIFIGFKQLINKFNMDDISGPVGTFQLTGQIAQQGIQYLTYWAAILSLYLGIFNLLPIPALDGSRLVFLGVEALRGKPVDPSREGMVHFVGFALLFLVMIAVTYNDILRLISG</sequence>
<evidence type="ECO:0000256" key="11">
    <source>
        <dbReference type="RuleBase" id="RU362031"/>
    </source>
</evidence>
<feature type="transmembrane region" description="Helical" evidence="11">
    <location>
        <begin position="6"/>
        <end position="28"/>
    </location>
</feature>
<evidence type="ECO:0000256" key="9">
    <source>
        <dbReference type="ARBA" id="ARBA00023049"/>
    </source>
</evidence>
<dbReference type="PANTHER" id="PTHR42837:SF2">
    <property type="entry name" value="MEMBRANE METALLOPROTEASE ARASP2, CHLOROPLASTIC-RELATED"/>
    <property type="match status" value="1"/>
</dbReference>
<dbReference type="EMBL" id="JABMKX010000006">
    <property type="protein sequence ID" value="NQX46212.1"/>
    <property type="molecule type" value="Genomic_DNA"/>
</dbReference>
<feature type="transmembrane region" description="Helical" evidence="11">
    <location>
        <begin position="349"/>
        <end position="367"/>
    </location>
</feature>
<evidence type="ECO:0000313" key="14">
    <source>
        <dbReference type="EMBL" id="NQX46212.1"/>
    </source>
</evidence>
<proteinExistence type="inferred from homology"/>
<keyword evidence="11" id="KW-0479">Metal-binding</keyword>
<keyword evidence="15" id="KW-1185">Reference proteome</keyword>
<dbReference type="GO" id="GO:0008237">
    <property type="term" value="F:metallopeptidase activity"/>
    <property type="evidence" value="ECO:0007669"/>
    <property type="project" value="UniProtKB-KW"/>
</dbReference>
<evidence type="ECO:0000256" key="4">
    <source>
        <dbReference type="ARBA" id="ARBA00022670"/>
    </source>
</evidence>
<dbReference type="Pfam" id="PF17820">
    <property type="entry name" value="PDZ_6"/>
    <property type="match status" value="1"/>
</dbReference>
<dbReference type="CDD" id="cd23081">
    <property type="entry name" value="cpPDZ_EcRseP-like"/>
    <property type="match status" value="1"/>
</dbReference>
<dbReference type="InterPro" id="IPR041489">
    <property type="entry name" value="PDZ_6"/>
</dbReference>
<evidence type="ECO:0000256" key="5">
    <source>
        <dbReference type="ARBA" id="ARBA00022692"/>
    </source>
</evidence>
<evidence type="ECO:0000256" key="10">
    <source>
        <dbReference type="ARBA" id="ARBA00023136"/>
    </source>
</evidence>
<gene>
    <name evidence="14" type="primary">rseP</name>
    <name evidence="14" type="ORF">HQN87_12805</name>
</gene>
<dbReference type="InterPro" id="IPR036034">
    <property type="entry name" value="PDZ_sf"/>
</dbReference>
<evidence type="ECO:0000259" key="13">
    <source>
        <dbReference type="PROSITE" id="PS50106"/>
    </source>
</evidence>